<accession>A0ABS8EZJ4</accession>
<evidence type="ECO:0000256" key="1">
    <source>
        <dbReference type="HAMAP-Rule" id="MF_02128"/>
    </source>
</evidence>
<keyword evidence="1" id="KW-0067">ATP-binding</keyword>
<feature type="binding site" evidence="1">
    <location>
        <position position="94"/>
    </location>
    <ligand>
        <name>Mg(2+)</name>
        <dbReference type="ChEBI" id="CHEBI:18420"/>
        <label>2</label>
    </ligand>
</feature>
<feature type="binding site" evidence="1">
    <location>
        <position position="94"/>
    </location>
    <ligand>
        <name>Mg(2+)</name>
        <dbReference type="ChEBI" id="CHEBI:18420"/>
        <label>3</label>
    </ligand>
</feature>
<dbReference type="EMBL" id="JAJEQD010000001">
    <property type="protein sequence ID" value="MCC2155614.1"/>
    <property type="molecule type" value="Genomic_DNA"/>
</dbReference>
<dbReference type="InterPro" id="IPR016188">
    <property type="entry name" value="PurM-like_N"/>
</dbReference>
<dbReference type="Gene3D" id="3.30.1330.10">
    <property type="entry name" value="PurM-like, N-terminal domain"/>
    <property type="match status" value="1"/>
</dbReference>
<feature type="binding site" evidence="1">
    <location>
        <position position="64"/>
    </location>
    <ligand>
        <name>Mg(2+)</name>
        <dbReference type="ChEBI" id="CHEBI:18420"/>
        <label>1</label>
    </ligand>
</feature>
<keyword evidence="1 4" id="KW-0808">Transferase</keyword>
<evidence type="ECO:0000259" key="2">
    <source>
        <dbReference type="Pfam" id="PF00586"/>
    </source>
</evidence>
<feature type="domain" description="PurM-like C-terminal" evidence="3">
    <location>
        <begin position="212"/>
        <end position="315"/>
    </location>
</feature>
<reference evidence="4 5" key="1">
    <citation type="submission" date="2021-10" db="EMBL/GenBank/DDBJ databases">
        <title>Anaerobic single-cell dispensing facilitates the cultivation of human gut bacteria.</title>
        <authorList>
            <person name="Afrizal A."/>
        </authorList>
    </citation>
    <scope>NUCLEOTIDE SEQUENCE [LARGE SCALE GENOMIC DNA]</scope>
    <source>
        <strain evidence="4 5">CLA-AA-H247</strain>
    </source>
</reference>
<comment type="pathway">
    <text evidence="1">Cofactor biosynthesis; thiamine diphosphate biosynthesis; thiamine diphosphate from thiamine phosphate: step 1/1.</text>
</comment>
<dbReference type="GO" id="GO:0009030">
    <property type="term" value="F:thiamine-phosphate kinase activity"/>
    <property type="evidence" value="ECO:0007669"/>
    <property type="project" value="UniProtKB-EC"/>
</dbReference>
<feature type="binding site" evidence="1">
    <location>
        <position position="63"/>
    </location>
    <ligand>
        <name>Mg(2+)</name>
        <dbReference type="ChEBI" id="CHEBI:18420"/>
        <label>4</label>
    </ligand>
</feature>
<dbReference type="SUPFAM" id="SSF56042">
    <property type="entry name" value="PurM C-terminal domain-like"/>
    <property type="match status" value="1"/>
</dbReference>
<organism evidence="4 5">
    <name type="scientific">Veillonella fallax</name>
    <dbReference type="NCBI Taxonomy" id="2881272"/>
    <lineage>
        <taxon>Bacteria</taxon>
        <taxon>Bacillati</taxon>
        <taxon>Bacillota</taxon>
        <taxon>Negativicutes</taxon>
        <taxon>Veillonellales</taxon>
        <taxon>Veillonellaceae</taxon>
        <taxon>Veillonella</taxon>
    </lineage>
</organism>
<feature type="binding site" evidence="1">
    <location>
        <begin position="141"/>
        <end position="142"/>
    </location>
    <ligand>
        <name>ATP</name>
        <dbReference type="ChEBI" id="CHEBI:30616"/>
    </ligand>
</feature>
<gene>
    <name evidence="1 4" type="primary">thiL</name>
    <name evidence="4" type="ORF">LKD20_00475</name>
</gene>
<keyword evidence="1" id="KW-0547">Nucleotide-binding</keyword>
<feature type="domain" description="PurM-like N-terminal" evidence="2">
    <location>
        <begin position="46"/>
        <end position="159"/>
    </location>
</feature>
<dbReference type="PANTHER" id="PTHR30270">
    <property type="entry name" value="THIAMINE-MONOPHOSPHATE KINASE"/>
    <property type="match status" value="1"/>
</dbReference>
<dbReference type="HAMAP" id="MF_02128">
    <property type="entry name" value="TMP_kinase"/>
    <property type="match status" value="1"/>
</dbReference>
<feature type="binding site" evidence="1">
    <location>
        <position position="94"/>
    </location>
    <ligand>
        <name>Mg(2+)</name>
        <dbReference type="ChEBI" id="CHEBI:18420"/>
        <label>4</label>
    </ligand>
</feature>
<comment type="similarity">
    <text evidence="1">Belongs to the thiamine-monophosphate kinase family.</text>
</comment>
<comment type="catalytic activity">
    <reaction evidence="1">
        <text>thiamine phosphate + ATP = thiamine diphosphate + ADP</text>
        <dbReference type="Rhea" id="RHEA:15913"/>
        <dbReference type="ChEBI" id="CHEBI:30616"/>
        <dbReference type="ChEBI" id="CHEBI:37575"/>
        <dbReference type="ChEBI" id="CHEBI:58937"/>
        <dbReference type="ChEBI" id="CHEBI:456216"/>
        <dbReference type="EC" id="2.7.4.16"/>
    </reaction>
</comment>
<feature type="binding site" evidence="1">
    <location>
        <position position="168"/>
    </location>
    <ligand>
        <name>ATP</name>
        <dbReference type="ChEBI" id="CHEBI:30616"/>
    </ligand>
</feature>
<protein>
    <recommendedName>
        <fullName evidence="1">Thiamine-monophosphate kinase</fullName>
        <shortName evidence="1">TMP kinase</shortName>
        <shortName evidence="1">Thiamine-phosphate kinase</shortName>
        <ecNumber evidence="1">2.7.4.16</ecNumber>
    </recommendedName>
</protein>
<keyword evidence="5" id="KW-1185">Reference proteome</keyword>
<name>A0ABS8EZJ4_9FIRM</name>
<keyword evidence="1" id="KW-0479">Metal-binding</keyword>
<feature type="binding site" evidence="1">
    <location>
        <position position="142"/>
    </location>
    <ligand>
        <name>Mg(2+)</name>
        <dbReference type="ChEBI" id="CHEBI:18420"/>
        <label>1</label>
    </ligand>
</feature>
<feature type="binding site" evidence="1">
    <location>
        <position position="335"/>
    </location>
    <ligand>
        <name>substrate</name>
    </ligand>
</feature>
<feature type="binding site" evidence="1">
    <location>
        <position position="48"/>
    </location>
    <ligand>
        <name>Mg(2+)</name>
        <dbReference type="ChEBI" id="CHEBI:18420"/>
        <label>4</label>
    </ligand>
</feature>
<dbReference type="Pfam" id="PF02769">
    <property type="entry name" value="AIRS_C"/>
    <property type="match status" value="1"/>
</dbReference>
<evidence type="ECO:0000313" key="4">
    <source>
        <dbReference type="EMBL" id="MCC2155614.1"/>
    </source>
</evidence>
<feature type="binding site" evidence="1">
    <location>
        <position position="233"/>
    </location>
    <ligand>
        <name>Mg(2+)</name>
        <dbReference type="ChEBI" id="CHEBI:18420"/>
        <label>5</label>
    </ligand>
</feature>
<dbReference type="Proteomes" id="UP001198241">
    <property type="component" value="Unassembled WGS sequence"/>
</dbReference>
<comment type="miscellaneous">
    <text evidence="1">Reaction mechanism of ThiL seems to utilize a direct, inline transfer of the gamma-phosphate of ATP to TMP rather than a phosphorylated enzyme intermediate.</text>
</comment>
<dbReference type="CDD" id="cd02194">
    <property type="entry name" value="ThiL"/>
    <property type="match status" value="1"/>
</dbReference>
<dbReference type="InterPro" id="IPR010918">
    <property type="entry name" value="PurM-like_C_dom"/>
</dbReference>
<proteinExistence type="inferred from homology"/>
<sequence>MLQYNMYTNRKPGDEMQLKDVGEFNFIRHIQDNTIHDPSTVITGIGDDCAVYSAKEETDQLISTDTMVEGVHFSFHYMKPYDVGYRLMTANLSDIAAMGGTPRQIVLSVAAPEYVDTAILDEVYRGIKDQCAKYHLNILGGDTVRTEGPMVWTVTIIGDVPKGTAIMRSGAQVGDIVGITNYVGYAATGLGALSYNLDGYHMTKVGHQRPDPQIELGQQLRQLGIHSMNDISDGLGSELNEIASASNVSIVIEEKVIPLHEETYELAKYLQTNPVDYALYGGEDFQLVFTAPKSLLPKLENLAGITIIGEVVSGSAQVQMVTPDKTIKTIEAKGYNHFHES</sequence>
<dbReference type="NCBIfam" id="TIGR01379">
    <property type="entry name" value="thiL"/>
    <property type="match status" value="1"/>
</dbReference>
<dbReference type="InterPro" id="IPR036676">
    <property type="entry name" value="PurM-like_C_sf"/>
</dbReference>
<evidence type="ECO:0000313" key="5">
    <source>
        <dbReference type="Proteomes" id="UP001198241"/>
    </source>
</evidence>
<dbReference type="InterPro" id="IPR006283">
    <property type="entry name" value="ThiL-like"/>
</dbReference>
<feature type="binding site" evidence="1">
    <location>
        <position position="65"/>
    </location>
    <ligand>
        <name>Mg(2+)</name>
        <dbReference type="ChEBI" id="CHEBI:18420"/>
        <label>2</label>
    </ligand>
</feature>
<keyword evidence="1 4" id="KW-0418">Kinase</keyword>
<keyword evidence="1" id="KW-0460">Magnesium</keyword>
<comment type="function">
    <text evidence="1">Catalyzes the ATP-dependent phosphorylation of thiamine-monophosphate (TMP) to form thiamine-pyrophosphate (TPP), the active form of vitamin B1.</text>
</comment>
<dbReference type="SUPFAM" id="SSF55326">
    <property type="entry name" value="PurM N-terminal domain-like"/>
    <property type="match status" value="1"/>
</dbReference>
<dbReference type="Pfam" id="PF00586">
    <property type="entry name" value="AIRS"/>
    <property type="match status" value="1"/>
</dbReference>
<keyword evidence="1" id="KW-0784">Thiamine biosynthesis</keyword>
<feature type="binding site" evidence="1">
    <location>
        <position position="48"/>
    </location>
    <ligand>
        <name>Mg(2+)</name>
        <dbReference type="ChEBI" id="CHEBI:18420"/>
        <label>3</label>
    </ligand>
</feature>
<dbReference type="Gene3D" id="3.90.650.10">
    <property type="entry name" value="PurM-like C-terminal domain"/>
    <property type="match status" value="1"/>
</dbReference>
<dbReference type="EC" id="2.7.4.16" evidence="1"/>
<dbReference type="InterPro" id="IPR036921">
    <property type="entry name" value="PurM-like_N_sf"/>
</dbReference>
<evidence type="ECO:0000259" key="3">
    <source>
        <dbReference type="Pfam" id="PF02769"/>
    </source>
</evidence>
<comment type="caution">
    <text evidence="4">The sequence shown here is derived from an EMBL/GenBank/DDBJ whole genome shotgun (WGS) entry which is preliminary data.</text>
</comment>
<feature type="binding site" evidence="1">
    <location>
        <position position="283"/>
    </location>
    <ligand>
        <name>substrate</name>
    </ligand>
</feature>
<feature type="binding site" evidence="1">
    <location>
        <position position="232"/>
    </location>
    <ligand>
        <name>ATP</name>
        <dbReference type="ChEBI" id="CHEBI:30616"/>
    </ligand>
</feature>
<feature type="binding site" evidence="1">
    <location>
        <position position="72"/>
    </location>
    <ligand>
        <name>substrate</name>
    </ligand>
</feature>
<feature type="binding site" evidence="1">
    <location>
        <position position="124"/>
    </location>
    <ligand>
        <name>ATP</name>
        <dbReference type="ChEBI" id="CHEBI:30616"/>
    </ligand>
</feature>
<dbReference type="PIRSF" id="PIRSF005303">
    <property type="entry name" value="Thiam_monoph_kin"/>
    <property type="match status" value="1"/>
</dbReference>
<feature type="binding site" evidence="1">
    <location>
        <position position="230"/>
    </location>
    <ligand>
        <name>Mg(2+)</name>
        <dbReference type="ChEBI" id="CHEBI:18420"/>
        <label>3</label>
    </ligand>
</feature>
<dbReference type="PANTHER" id="PTHR30270:SF0">
    <property type="entry name" value="THIAMINE-MONOPHOSPHATE KINASE"/>
    <property type="match status" value="1"/>
</dbReference>
<feature type="binding site" evidence="1">
    <location>
        <position position="65"/>
    </location>
    <ligand>
        <name>Mg(2+)</name>
        <dbReference type="ChEBI" id="CHEBI:18420"/>
        <label>1</label>
    </ligand>
</feature>